<dbReference type="EMBL" id="WIXE01005024">
    <property type="protein sequence ID" value="KAK5982529.1"/>
    <property type="molecule type" value="Genomic_DNA"/>
</dbReference>
<dbReference type="Proteomes" id="UP001331761">
    <property type="component" value="Unassembled WGS sequence"/>
</dbReference>
<keyword evidence="4" id="KW-1185">Reference proteome</keyword>
<dbReference type="Pfam" id="PF04083">
    <property type="entry name" value="Abhydro_lipase"/>
    <property type="match status" value="1"/>
</dbReference>
<feature type="chain" id="PRO_5042858848" evidence="1">
    <location>
        <begin position="27"/>
        <end position="79"/>
    </location>
</feature>
<sequence length="79" mass="8886">GSSLNSMFPLIWVTAVLSFCVPLVFSEDPEVEMTVPEIIRYWGYPVEIHYAVTQDGYILELHRIPHGKAGTSRNPAHSD</sequence>
<organism evidence="3 4">
    <name type="scientific">Trichostrongylus colubriformis</name>
    <name type="common">Black scour worm</name>
    <dbReference type="NCBI Taxonomy" id="6319"/>
    <lineage>
        <taxon>Eukaryota</taxon>
        <taxon>Metazoa</taxon>
        <taxon>Ecdysozoa</taxon>
        <taxon>Nematoda</taxon>
        <taxon>Chromadorea</taxon>
        <taxon>Rhabditida</taxon>
        <taxon>Rhabditina</taxon>
        <taxon>Rhabditomorpha</taxon>
        <taxon>Strongyloidea</taxon>
        <taxon>Trichostrongylidae</taxon>
        <taxon>Trichostrongylus</taxon>
    </lineage>
</organism>
<evidence type="ECO:0000259" key="2">
    <source>
        <dbReference type="Pfam" id="PF04083"/>
    </source>
</evidence>
<gene>
    <name evidence="3" type="ORF">GCK32_021687</name>
</gene>
<dbReference type="InterPro" id="IPR029058">
    <property type="entry name" value="AB_hydrolase_fold"/>
</dbReference>
<feature type="non-terminal residue" evidence="3">
    <location>
        <position position="1"/>
    </location>
</feature>
<proteinExistence type="predicted"/>
<dbReference type="Gene3D" id="3.40.50.1820">
    <property type="entry name" value="alpha/beta hydrolase"/>
    <property type="match status" value="1"/>
</dbReference>
<dbReference type="InterPro" id="IPR006693">
    <property type="entry name" value="AB_hydrolase_lipase"/>
</dbReference>
<comment type="caution">
    <text evidence="3">The sequence shown here is derived from an EMBL/GenBank/DDBJ whole genome shotgun (WGS) entry which is preliminary data.</text>
</comment>
<accession>A0AAN8IPZ1</accession>
<name>A0AAN8IPZ1_TRICO</name>
<dbReference type="SUPFAM" id="SSF53474">
    <property type="entry name" value="alpha/beta-Hydrolases"/>
    <property type="match status" value="1"/>
</dbReference>
<protein>
    <submittedName>
        <fullName evidence="3">Ab-hydrolase associated lipase region</fullName>
    </submittedName>
</protein>
<dbReference type="PANTHER" id="PTHR11005">
    <property type="entry name" value="LYSOSOMAL ACID LIPASE-RELATED"/>
    <property type="match status" value="1"/>
</dbReference>
<dbReference type="GO" id="GO:0006629">
    <property type="term" value="P:lipid metabolic process"/>
    <property type="evidence" value="ECO:0007669"/>
    <property type="project" value="InterPro"/>
</dbReference>
<reference evidence="3 4" key="1">
    <citation type="submission" date="2019-10" db="EMBL/GenBank/DDBJ databases">
        <title>Assembly and Annotation for the nematode Trichostrongylus colubriformis.</title>
        <authorList>
            <person name="Martin J."/>
        </authorList>
    </citation>
    <scope>NUCLEOTIDE SEQUENCE [LARGE SCALE GENOMIC DNA]</scope>
    <source>
        <strain evidence="3">G859</strain>
        <tissue evidence="3">Whole worm</tissue>
    </source>
</reference>
<evidence type="ECO:0000313" key="4">
    <source>
        <dbReference type="Proteomes" id="UP001331761"/>
    </source>
</evidence>
<evidence type="ECO:0000313" key="3">
    <source>
        <dbReference type="EMBL" id="KAK5982529.1"/>
    </source>
</evidence>
<keyword evidence="1" id="KW-0732">Signal</keyword>
<feature type="domain" description="Partial AB-hydrolase lipase" evidence="2">
    <location>
        <begin position="35"/>
        <end position="72"/>
    </location>
</feature>
<evidence type="ECO:0000256" key="1">
    <source>
        <dbReference type="SAM" id="SignalP"/>
    </source>
</evidence>
<feature type="signal peptide" evidence="1">
    <location>
        <begin position="1"/>
        <end position="26"/>
    </location>
</feature>
<dbReference type="AlphaFoldDB" id="A0AAN8IPZ1"/>